<feature type="domain" description="ABC-type glycine betaine transport system substrate-binding" evidence="2">
    <location>
        <begin position="29"/>
        <end position="303"/>
    </location>
</feature>
<dbReference type="GO" id="GO:0043190">
    <property type="term" value="C:ATP-binding cassette (ABC) transporter complex"/>
    <property type="evidence" value="ECO:0007669"/>
    <property type="project" value="InterPro"/>
</dbReference>
<sequence length="312" mass="33049">MTRFTRRILGAALGVALGTAAAGSTVAADTLTVASKIDTEGALLGSMMVQALESAGYEVENKVQLGPTNIVRSAILAGEIDLYPEYTGNGAFFTKTADDPVWKDADAGYEKIKQMDLEQNDLVWLPPANANNTWAIAVRGDTARELGLKTMGDFGKWVKEGGQVKLAGSAEFVESAAALPSFQQAYDFTLNQDQLLVLSGGNTAATIRAAAEKTSGTNAAMVYGTDGAIAAADLVVMDDPKGVQMVYEPAPVVRKEVLDADPKIAEVLNPIFAALDRETLQTLNGKIQVDGLPPKQVARDWLESKNLLGKSN</sequence>
<dbReference type="Pfam" id="PF04069">
    <property type="entry name" value="OpuAC"/>
    <property type="match status" value="1"/>
</dbReference>
<keyword evidence="4" id="KW-1185">Reference proteome</keyword>
<accession>A0A286H1N1</accession>
<dbReference type="OrthoDB" id="9781705at2"/>
<organism evidence="3 4">
    <name type="scientific">Caenispirillum bisanense</name>
    <dbReference type="NCBI Taxonomy" id="414052"/>
    <lineage>
        <taxon>Bacteria</taxon>
        <taxon>Pseudomonadati</taxon>
        <taxon>Pseudomonadota</taxon>
        <taxon>Alphaproteobacteria</taxon>
        <taxon>Rhodospirillales</taxon>
        <taxon>Novispirillaceae</taxon>
        <taxon>Caenispirillum</taxon>
    </lineage>
</organism>
<keyword evidence="1" id="KW-0732">Signal</keyword>
<dbReference type="CDD" id="cd13616">
    <property type="entry name" value="PBP2_OsmF"/>
    <property type="match status" value="1"/>
</dbReference>
<evidence type="ECO:0000313" key="3">
    <source>
        <dbReference type="EMBL" id="SOE01667.1"/>
    </source>
</evidence>
<protein>
    <submittedName>
        <fullName evidence="3">Osmoprotectant transport system substrate-binding protein</fullName>
    </submittedName>
</protein>
<feature type="signal peptide" evidence="1">
    <location>
        <begin position="1"/>
        <end position="27"/>
    </location>
</feature>
<evidence type="ECO:0000313" key="4">
    <source>
        <dbReference type="Proteomes" id="UP000219621"/>
    </source>
</evidence>
<name>A0A286H1N1_9PROT</name>
<dbReference type="RefSeq" id="WP_097281736.1">
    <property type="nucleotide sequence ID" value="NZ_OCNJ01000021.1"/>
</dbReference>
<proteinExistence type="predicted"/>
<dbReference type="Gene3D" id="3.40.190.120">
    <property type="entry name" value="Osmoprotection protein (prox), domain 2"/>
    <property type="match status" value="1"/>
</dbReference>
<reference evidence="4" key="1">
    <citation type="submission" date="2017-09" db="EMBL/GenBank/DDBJ databases">
        <authorList>
            <person name="Varghese N."/>
            <person name="Submissions S."/>
        </authorList>
    </citation>
    <scope>NUCLEOTIDE SEQUENCE [LARGE SCALE GENOMIC DNA]</scope>
    <source>
        <strain evidence="4">USBA 140</strain>
    </source>
</reference>
<evidence type="ECO:0000256" key="1">
    <source>
        <dbReference type="SAM" id="SignalP"/>
    </source>
</evidence>
<dbReference type="Gene3D" id="3.40.190.10">
    <property type="entry name" value="Periplasmic binding protein-like II"/>
    <property type="match status" value="1"/>
</dbReference>
<dbReference type="AlphaFoldDB" id="A0A286H1N1"/>
<dbReference type="GO" id="GO:0022857">
    <property type="term" value="F:transmembrane transporter activity"/>
    <property type="evidence" value="ECO:0007669"/>
    <property type="project" value="InterPro"/>
</dbReference>
<evidence type="ECO:0000259" key="2">
    <source>
        <dbReference type="Pfam" id="PF04069"/>
    </source>
</evidence>
<dbReference type="SUPFAM" id="SSF53850">
    <property type="entry name" value="Periplasmic binding protein-like II"/>
    <property type="match status" value="1"/>
</dbReference>
<dbReference type="EMBL" id="OCNJ01000021">
    <property type="protein sequence ID" value="SOE01667.1"/>
    <property type="molecule type" value="Genomic_DNA"/>
</dbReference>
<gene>
    <name evidence="3" type="ORF">SAMN05421508_12116</name>
</gene>
<dbReference type="Proteomes" id="UP000219621">
    <property type="component" value="Unassembled WGS sequence"/>
</dbReference>
<dbReference type="InterPro" id="IPR007210">
    <property type="entry name" value="ABC_Gly_betaine_transp_sub-bd"/>
</dbReference>
<feature type="chain" id="PRO_5013284484" evidence="1">
    <location>
        <begin position="28"/>
        <end position="312"/>
    </location>
</feature>